<comment type="caution">
    <text evidence="3">The sequence shown here is derived from an EMBL/GenBank/DDBJ whole genome shotgun (WGS) entry which is preliminary data.</text>
</comment>
<gene>
    <name evidence="3" type="ORF">HJG60_016961</name>
</gene>
<dbReference type="NCBIfam" id="TIGR01777">
    <property type="entry name" value="yfcH"/>
    <property type="match status" value="1"/>
</dbReference>
<accession>A0A834BPN9</accession>
<reference evidence="3 4" key="1">
    <citation type="journal article" date="2020" name="Nature">
        <title>Six reference-quality genomes reveal evolution of bat adaptations.</title>
        <authorList>
            <person name="Jebb D."/>
            <person name="Huang Z."/>
            <person name="Pippel M."/>
            <person name="Hughes G.M."/>
            <person name="Lavrichenko K."/>
            <person name="Devanna P."/>
            <person name="Winkler S."/>
            <person name="Jermiin L.S."/>
            <person name="Skirmuntt E.C."/>
            <person name="Katzourakis A."/>
            <person name="Burkitt-Gray L."/>
            <person name="Ray D.A."/>
            <person name="Sullivan K.A.M."/>
            <person name="Roscito J.G."/>
            <person name="Kirilenko B.M."/>
            <person name="Davalos L.M."/>
            <person name="Corthals A.P."/>
            <person name="Power M.L."/>
            <person name="Jones G."/>
            <person name="Ransome R.D."/>
            <person name="Dechmann D.K.N."/>
            <person name="Locatelli A.G."/>
            <person name="Puechmaille S.J."/>
            <person name="Fedrigo O."/>
            <person name="Jarvis E.D."/>
            <person name="Hiller M."/>
            <person name="Vernes S.C."/>
            <person name="Myers E.W."/>
            <person name="Teeling E.C."/>
        </authorList>
    </citation>
    <scope>NUCLEOTIDE SEQUENCE [LARGE SCALE GENOMIC DNA]</scope>
    <source>
        <strain evidence="3">Bat1K_MPI-CBG_1</strain>
    </source>
</reference>
<dbReference type="InterPro" id="IPR001509">
    <property type="entry name" value="Epimerase_deHydtase"/>
</dbReference>
<dbReference type="EMBL" id="JABVXQ010000001">
    <property type="protein sequence ID" value="KAF6132749.1"/>
    <property type="molecule type" value="Genomic_DNA"/>
</dbReference>
<dbReference type="Proteomes" id="UP000664940">
    <property type="component" value="Unassembled WGS sequence"/>
</dbReference>
<name>A0A834BPN9_9CHIR</name>
<evidence type="ECO:0000313" key="3">
    <source>
        <dbReference type="EMBL" id="KAF6132749.1"/>
    </source>
</evidence>
<feature type="domain" description="NAD-dependent epimerase/dehydratase" evidence="2">
    <location>
        <begin position="3"/>
        <end position="198"/>
    </location>
</feature>
<evidence type="ECO:0000313" key="4">
    <source>
        <dbReference type="Proteomes" id="UP000664940"/>
    </source>
</evidence>
<dbReference type="SUPFAM" id="SSF51735">
    <property type="entry name" value="NAD(P)-binding Rossmann-fold domains"/>
    <property type="match status" value="1"/>
</dbReference>
<sequence>MRVLVGGGTGFIGTALIHLLKARGHEVTLVSRKPGPGRITWDELATSGLPSCDAAVNLAGENILNPLRRWNEAFQKEVLSSRLETTQLLARAITKAPQPPQAWVLVTGVAYYQPSLTAEYDEDSPGGDFDFFSNLVTRWEAAARLPGDSTRQVVVRSGVVLGRGGGAIGHMLLPFRLGLGGPIGSGQQFFPWIHIGDLHHRASCLWARACHHAAGGPEGDPTADTGHWLPVFLPRAGACTEGSHSLSEKVHGRDHGLALNRGFPGRD</sequence>
<dbReference type="Pfam" id="PF01370">
    <property type="entry name" value="Epimerase"/>
    <property type="match status" value="1"/>
</dbReference>
<dbReference type="Gene3D" id="3.40.50.720">
    <property type="entry name" value="NAD(P)-binding Rossmann-like Domain"/>
    <property type="match status" value="1"/>
</dbReference>
<proteinExistence type="predicted"/>
<feature type="compositionally biased region" description="Basic and acidic residues" evidence="1">
    <location>
        <begin position="246"/>
        <end position="256"/>
    </location>
</feature>
<feature type="region of interest" description="Disordered" evidence="1">
    <location>
        <begin position="244"/>
        <end position="267"/>
    </location>
</feature>
<evidence type="ECO:0000256" key="1">
    <source>
        <dbReference type="SAM" id="MobiDB-lite"/>
    </source>
</evidence>
<dbReference type="PANTHER" id="PTHR11092">
    <property type="entry name" value="SUGAR NUCLEOTIDE EPIMERASE RELATED"/>
    <property type="match status" value="1"/>
</dbReference>
<dbReference type="InterPro" id="IPR010099">
    <property type="entry name" value="SDR39U1"/>
</dbReference>
<organism evidence="3 4">
    <name type="scientific">Phyllostomus discolor</name>
    <name type="common">pale spear-nosed bat</name>
    <dbReference type="NCBI Taxonomy" id="89673"/>
    <lineage>
        <taxon>Eukaryota</taxon>
        <taxon>Metazoa</taxon>
        <taxon>Chordata</taxon>
        <taxon>Craniata</taxon>
        <taxon>Vertebrata</taxon>
        <taxon>Euteleostomi</taxon>
        <taxon>Mammalia</taxon>
        <taxon>Eutheria</taxon>
        <taxon>Laurasiatheria</taxon>
        <taxon>Chiroptera</taxon>
        <taxon>Yangochiroptera</taxon>
        <taxon>Phyllostomidae</taxon>
        <taxon>Phyllostominae</taxon>
        <taxon>Phyllostomus</taxon>
    </lineage>
</organism>
<dbReference type="PANTHER" id="PTHR11092:SF0">
    <property type="entry name" value="EPIMERASE FAMILY PROTEIN SDR39U1"/>
    <property type="match status" value="1"/>
</dbReference>
<dbReference type="AlphaFoldDB" id="A0A834BPN9"/>
<dbReference type="InterPro" id="IPR036291">
    <property type="entry name" value="NAD(P)-bd_dom_sf"/>
</dbReference>
<protein>
    <submittedName>
        <fullName evidence="3">Short chain dehydrogenase/reductase family 39U member 1</fullName>
    </submittedName>
</protein>
<evidence type="ECO:0000259" key="2">
    <source>
        <dbReference type="Pfam" id="PF01370"/>
    </source>
</evidence>